<evidence type="ECO:0000256" key="1">
    <source>
        <dbReference type="SAM" id="Phobius"/>
    </source>
</evidence>
<dbReference type="Proteomes" id="UP000034893">
    <property type="component" value="Unassembled WGS sequence"/>
</dbReference>
<gene>
    <name evidence="2" type="ORF">UT12_C0021G0003</name>
</gene>
<dbReference type="NCBIfam" id="TIGR02532">
    <property type="entry name" value="IV_pilin_GFxxxE"/>
    <property type="match status" value="1"/>
</dbReference>
<evidence type="ECO:0000313" key="3">
    <source>
        <dbReference type="Proteomes" id="UP000034893"/>
    </source>
</evidence>
<feature type="transmembrane region" description="Helical" evidence="1">
    <location>
        <begin position="12"/>
        <end position="36"/>
    </location>
</feature>
<comment type="caution">
    <text evidence="2">The sequence shown here is derived from an EMBL/GenBank/DDBJ whole genome shotgun (WGS) entry which is preliminary data.</text>
</comment>
<dbReference type="InterPro" id="IPR012902">
    <property type="entry name" value="N_methyl_site"/>
</dbReference>
<name>A0A0G0PGC4_9BACT</name>
<dbReference type="Pfam" id="PF07963">
    <property type="entry name" value="N_methyl"/>
    <property type="match status" value="1"/>
</dbReference>
<protein>
    <submittedName>
        <fullName evidence="2">Uncharacterized protein</fullName>
    </submittedName>
</protein>
<keyword evidence="1" id="KW-0472">Membrane</keyword>
<dbReference type="AlphaFoldDB" id="A0A0G0PGC4"/>
<organism evidence="2 3">
    <name type="scientific">Candidatus Curtissbacteria bacterium GW2011_GWC2_38_9</name>
    <dbReference type="NCBI Taxonomy" id="1618414"/>
    <lineage>
        <taxon>Bacteria</taxon>
        <taxon>Candidatus Curtissiibacteriota</taxon>
    </lineage>
</organism>
<reference evidence="2 3" key="1">
    <citation type="journal article" date="2015" name="Nature">
        <title>rRNA introns, odd ribosomes, and small enigmatic genomes across a large radiation of phyla.</title>
        <authorList>
            <person name="Brown C.T."/>
            <person name="Hug L.A."/>
            <person name="Thomas B.C."/>
            <person name="Sharon I."/>
            <person name="Castelle C.J."/>
            <person name="Singh A."/>
            <person name="Wilkins M.J."/>
            <person name="Williams K.H."/>
            <person name="Banfield J.F."/>
        </authorList>
    </citation>
    <scope>NUCLEOTIDE SEQUENCE [LARGE SCALE GENOMIC DNA]</scope>
</reference>
<keyword evidence="1" id="KW-1133">Transmembrane helix</keyword>
<evidence type="ECO:0000313" key="2">
    <source>
        <dbReference type="EMBL" id="KKQ88341.1"/>
    </source>
</evidence>
<proteinExistence type="predicted"/>
<accession>A0A0G0PGC4</accession>
<keyword evidence="1" id="KW-0812">Transmembrane</keyword>
<dbReference type="EMBL" id="LBVP01000021">
    <property type="protein sequence ID" value="KKQ88341.1"/>
    <property type="molecule type" value="Genomic_DNA"/>
</dbReference>
<sequence>MIYKKNKGFTIIETLIVIGIFVLIMTAVSSSILYFYKSNAITLEQAYAINSARKGIEFMARDIREIIYSDEGAYPIISMSANSFYFYSDIDRDDSVERVRYFVDGVDLKKGLTKSIGDPPQYLDINEKISVISDSVRNIEQQKPVFIFFDNQGNEIIDYNKISAVAFVKVNLIVNINTNRLPDEFTLRSSATLRNLKINL</sequence>